<dbReference type="Proteomes" id="UP001156221">
    <property type="component" value="Segment"/>
</dbReference>
<dbReference type="EMBL" id="OP580516">
    <property type="protein sequence ID" value="UYM26615.1"/>
    <property type="molecule type" value="Genomic_DNA"/>
</dbReference>
<name>A0A9E8AAU2_9CAUD</name>
<evidence type="ECO:0000313" key="3">
    <source>
        <dbReference type="Proteomes" id="UP001156221"/>
    </source>
</evidence>
<proteinExistence type="predicted"/>
<accession>A0A9E8AAU2</accession>
<dbReference type="GeneID" id="80034730"/>
<keyword evidence="3" id="KW-1185">Reference proteome</keyword>
<feature type="transmembrane region" description="Helical" evidence="1">
    <location>
        <begin position="7"/>
        <end position="28"/>
    </location>
</feature>
<sequence>MKDTIKIIAAILGVLVGIVLISWAGWAISVATSGPKGQGDAIKINNSAANWTEKQAKFEKLYAAVQTNEELVAMHSERVAADPSDKTAAQMLAGVKSECVASVNAYNAESRKVLSQDWKSPDLPHKLTTANCK</sequence>
<protein>
    <submittedName>
        <fullName evidence="2">Membrane protein</fullName>
    </submittedName>
</protein>
<organism evidence="2 3">
    <name type="scientific">Arthrobacter phage Bauer</name>
    <dbReference type="NCBI Taxonomy" id="2985648"/>
    <lineage>
        <taxon>Viruses</taxon>
        <taxon>Duplodnaviria</taxon>
        <taxon>Heunggongvirae</taxon>
        <taxon>Uroviricota</taxon>
        <taxon>Caudoviricetes</taxon>
        <taxon>Bauervirus</taxon>
        <taxon>Bauervirus bauer</taxon>
    </lineage>
</organism>
<dbReference type="KEGG" id="vg:80034730"/>
<gene>
    <name evidence="2" type="primary">66</name>
    <name evidence="2" type="ORF">SEA_BAUER_66</name>
</gene>
<keyword evidence="1" id="KW-0812">Transmembrane</keyword>
<keyword evidence="1" id="KW-1133">Transmembrane helix</keyword>
<evidence type="ECO:0000256" key="1">
    <source>
        <dbReference type="SAM" id="Phobius"/>
    </source>
</evidence>
<dbReference type="RefSeq" id="YP_010761359.1">
    <property type="nucleotide sequence ID" value="NC_073594.1"/>
</dbReference>
<evidence type="ECO:0000313" key="2">
    <source>
        <dbReference type="EMBL" id="UYM26615.1"/>
    </source>
</evidence>
<keyword evidence="1" id="KW-0472">Membrane</keyword>
<reference evidence="2" key="1">
    <citation type="submission" date="2022-10" db="EMBL/GenBank/DDBJ databases">
        <authorList>
            <person name="Shreffler J."/>
            <person name="Spring A.M."/>
            <person name="Klyczek K."/>
            <person name="Garlena R.A."/>
            <person name="Russell D.A."/>
            <person name="Pope W.H."/>
            <person name="Jacobs-Sera D."/>
            <person name="Hatfull G.F."/>
        </authorList>
    </citation>
    <scope>NUCLEOTIDE SEQUENCE</scope>
</reference>